<reference evidence="2" key="1">
    <citation type="submission" date="2018-02" db="EMBL/GenBank/DDBJ databases">
        <authorList>
            <person name="Cohen D.B."/>
            <person name="Kent A.D."/>
        </authorList>
    </citation>
    <scope>NUCLEOTIDE SEQUENCE</scope>
</reference>
<dbReference type="AlphaFoldDB" id="A0A2N9HFH5"/>
<dbReference type="PANTHER" id="PTHR33345">
    <property type="entry name" value="ADAPTER PROTEIN, PUTATIVE-RELATED"/>
    <property type="match status" value="1"/>
</dbReference>
<feature type="region of interest" description="Disordered" evidence="1">
    <location>
        <begin position="1"/>
        <end position="46"/>
    </location>
</feature>
<accession>A0A2N9HFH5</accession>
<evidence type="ECO:0000313" key="2">
    <source>
        <dbReference type="EMBL" id="SPD10483.1"/>
    </source>
</evidence>
<dbReference type="EMBL" id="OIVN01003335">
    <property type="protein sequence ID" value="SPD10483.1"/>
    <property type="molecule type" value="Genomic_DNA"/>
</dbReference>
<organism evidence="2">
    <name type="scientific">Fagus sylvatica</name>
    <name type="common">Beechnut</name>
    <dbReference type="NCBI Taxonomy" id="28930"/>
    <lineage>
        <taxon>Eukaryota</taxon>
        <taxon>Viridiplantae</taxon>
        <taxon>Streptophyta</taxon>
        <taxon>Embryophyta</taxon>
        <taxon>Tracheophyta</taxon>
        <taxon>Spermatophyta</taxon>
        <taxon>Magnoliopsida</taxon>
        <taxon>eudicotyledons</taxon>
        <taxon>Gunneridae</taxon>
        <taxon>Pentapetalae</taxon>
        <taxon>rosids</taxon>
        <taxon>fabids</taxon>
        <taxon>Fagales</taxon>
        <taxon>Fagaceae</taxon>
        <taxon>Fagus</taxon>
    </lineage>
</organism>
<evidence type="ECO:0000256" key="1">
    <source>
        <dbReference type="SAM" id="MobiDB-lite"/>
    </source>
</evidence>
<sequence length="391" mass="43715">MKDPKGKRVATWEPSNKDDREVSPPPGFPPHTKLRLMTDQTDKGKGKEEEIMWNAVESNAIPHSTTREKSRSIPLPFLPEEIPGNERGALSLIPPNPKGKDKITPITVIKNLTQKFAKQTVDLHSNFPFSNNVINIPIVTPDTLAGTANIPEFDKILNTLGKVFPQPSAASVALLSLVLCNDFGSLNPKIDLILARQRLSSLLPIDYNILIDAPKLIEVVTLSNMLQNDTTLSANQLARLKLIVEIPLLSKDIIEIKELAGQVENFFVSVASEFFKATTLWKEYSKSMEKIKSLQAEVEVDVVALKEFGDDQSIILNARHSVLVCSVEMKKNMIMELESSVKEIGNQIYMVSDYIKAAIARKQDRGVNRKMLTDRCRKILDKFALLEDFTI</sequence>
<proteinExistence type="predicted"/>
<name>A0A2N9HFH5_FAGSY</name>
<gene>
    <name evidence="2" type="ORF">FSB_LOCUS38365</name>
</gene>
<dbReference type="PANTHER" id="PTHR33345:SF4">
    <property type="entry name" value="MBD DOMAIN-CONTAINING PROTEIN"/>
    <property type="match status" value="1"/>
</dbReference>
<protein>
    <submittedName>
        <fullName evidence="2">Uncharacterized protein</fullName>
    </submittedName>
</protein>